<dbReference type="PANTHER" id="PTHR31424">
    <property type="entry name" value="PROTEIN CBG23806"/>
    <property type="match status" value="1"/>
</dbReference>
<protein>
    <submittedName>
        <fullName evidence="1">Uncharacterized protein</fullName>
    </submittedName>
</protein>
<dbReference type="Proteomes" id="UP000005237">
    <property type="component" value="Unassembled WGS sequence"/>
</dbReference>
<accession>A0A8R1HPF7</accession>
<evidence type="ECO:0000313" key="2">
    <source>
        <dbReference type="Proteomes" id="UP000005237"/>
    </source>
</evidence>
<reference evidence="2" key="1">
    <citation type="submission" date="2010-08" db="EMBL/GenBank/DDBJ databases">
        <authorList>
            <consortium name="Caenorhabditis japonica Sequencing Consortium"/>
            <person name="Wilson R.K."/>
        </authorList>
    </citation>
    <scope>NUCLEOTIDE SEQUENCE [LARGE SCALE GENOMIC DNA]</scope>
    <source>
        <strain evidence="2">DF5081</strain>
    </source>
</reference>
<reference evidence="1" key="2">
    <citation type="submission" date="2022-06" db="UniProtKB">
        <authorList>
            <consortium name="EnsemblMetazoa"/>
        </authorList>
    </citation>
    <scope>IDENTIFICATION</scope>
    <source>
        <strain evidence="1">DF5081</strain>
    </source>
</reference>
<evidence type="ECO:0000313" key="1">
    <source>
        <dbReference type="EnsemblMetazoa" id="CJA07299.1"/>
    </source>
</evidence>
<name>A0A8R1HPF7_CAEJA</name>
<sequence>MKGLAKLMSFSNNRIYNDQEIDDVQRNLDEFLEDMKLAFPKETVSPKLHLLAHHLIPYMRKHRTWGKTSEQGIEHYHAKYNTLKRKLQPIRNLMDRSSLIVRELSIKNHLHDTGSSLE</sequence>
<dbReference type="PANTHER" id="PTHR31424:SF4">
    <property type="entry name" value="AUTOPHAGY-RELATED PROTEIN 14-RELATED"/>
    <property type="match status" value="1"/>
</dbReference>
<proteinExistence type="predicted"/>
<organism evidence="1 2">
    <name type="scientific">Caenorhabditis japonica</name>
    <dbReference type="NCBI Taxonomy" id="281687"/>
    <lineage>
        <taxon>Eukaryota</taxon>
        <taxon>Metazoa</taxon>
        <taxon>Ecdysozoa</taxon>
        <taxon>Nematoda</taxon>
        <taxon>Chromadorea</taxon>
        <taxon>Rhabditida</taxon>
        <taxon>Rhabditina</taxon>
        <taxon>Rhabditomorpha</taxon>
        <taxon>Rhabditoidea</taxon>
        <taxon>Rhabditidae</taxon>
        <taxon>Peloderinae</taxon>
        <taxon>Caenorhabditis</taxon>
    </lineage>
</organism>
<dbReference type="EnsemblMetazoa" id="CJA07299.1">
    <property type="protein sequence ID" value="CJA07299.1"/>
    <property type="gene ID" value="WBGene00126503"/>
</dbReference>
<keyword evidence="2" id="KW-1185">Reference proteome</keyword>
<dbReference type="AlphaFoldDB" id="A0A8R1HPF7"/>